<reference evidence="2" key="1">
    <citation type="journal article" date="2019" name="Int. J. Syst. Evol. Microbiol.">
        <title>The Global Catalogue of Microorganisms (GCM) 10K type strain sequencing project: providing services to taxonomists for standard genome sequencing and annotation.</title>
        <authorList>
            <consortium name="The Broad Institute Genomics Platform"/>
            <consortium name="The Broad Institute Genome Sequencing Center for Infectious Disease"/>
            <person name="Wu L."/>
            <person name="Ma J."/>
        </authorList>
    </citation>
    <scope>NUCLEOTIDE SEQUENCE [LARGE SCALE GENOMIC DNA]</scope>
    <source>
        <strain evidence="2">JCM 31047</strain>
    </source>
</reference>
<dbReference type="Proteomes" id="UP000600547">
    <property type="component" value="Unassembled WGS sequence"/>
</dbReference>
<protein>
    <recommendedName>
        <fullName evidence="3">BREX system P-loop protein BrxC</fullName>
    </recommendedName>
</protein>
<dbReference type="EMBL" id="BMQG01000021">
    <property type="protein sequence ID" value="GGM57141.1"/>
    <property type="molecule type" value="Genomic_DNA"/>
</dbReference>
<sequence length="1153" mass="125660">MTFKESPAMTNAARNADLFYRDPQTFVIPNNGVTTLSAPDSDQAWQVLRWELESFVCEGQYADGLRRLLQTYLTRADEAQQPGWWISGFYGSGKSHFVRVLEHLWADTRFPDGSSARELVTVPEDVAVLLRELTTTGRRAGGLWAASGTLGAEAEGAVRLAFARILLRAAGLPAEYQQGRLALWLRQKGVLDEVRADVERRGEGWAFALNNMYMSQPLAAAIAAHVPGSPDEATVSAQLRANYAKPNDLSEDELVHITEDLMALRSDRSGKAPCTLVILDEVQQYIGDNRERVDQVARLAETVTKRFGGRLLLVATGQSAMGATPQLAKIKDRFPMSVELSSTDVEQVVRKVILRKKPEALPALGDVLDRASGEIARHLSGTKLAPQPGDVPSLASDYPVLPTRRRLWEEFLRAIDRAGSTGQLRSQLRITHEASREVAGRAPGHVIGADFVYRPLAGHLRSTSVLLDDTYTQIERLGDGSEEGTLRQRVAQLLFILSRLDGRLGVRATEGTLADLLVEDLAAGSGALRARLPDVLREMVNAGTVMQTGQEYRLQTREGGEWESAYRSAYNALKDDDVRQVQKRDEVLRAAVDAVTRGQLNVTQGASRTARKAEVVYAAPSAGEKVPVWIRPGWAEEAQAVRNDALAAGSESATVFVFITEPRREEFREAMTTLLAAQEVLAARPVATTPEAQEARTAMQTRANNAKADVDRLIAQAVDAAQVFQAGGQELDGNLRAALPGALQAAVARLYPRFAEGDNAHWEKAYRNAKQENAGALDAVNHHSEPLTHPVVKAVLGDIGAGKKGADVRRTFTGSPYGWPQDAVDTALTLLTLSGHLRATLNGSPVQARALDNATLSKSDFRQETVTLTKGQMLTVRKLYQDIGLKADAGQEAAQADEYLRRLTDRVAASGGPAPLPEPLPSAPVDALRGLSGPERLLQMATTSADLLALRKEADARAELIARRVDHWQKLQTLLRHSTDAHLKAQADAIRDGRLLLSDPDPMEPLRTELMNGLRGDLQAARAAYAAAFEAGLNALSSLPQWTALPEPDRDAWLTRENLAAPTEEKLGGINEIVAALDRRSLNEWRATTEAVPARFDRLRQAFLQSLEPKARALRPPSATLKTPADVDAYLTTLRQTLMTIVDGGQPVIVQGE</sequence>
<dbReference type="InterPro" id="IPR027417">
    <property type="entry name" value="P-loop_NTPase"/>
</dbReference>
<dbReference type="SUPFAM" id="SSF52540">
    <property type="entry name" value="P-loop containing nucleoside triphosphate hydrolases"/>
    <property type="match status" value="1"/>
</dbReference>
<comment type="caution">
    <text evidence="1">The sequence shown here is derived from an EMBL/GenBank/DDBJ whole genome shotgun (WGS) entry which is preliminary data.</text>
</comment>
<dbReference type="AlphaFoldDB" id="A0A8H9GVE8"/>
<organism evidence="1 2">
    <name type="scientific">Deinococcus arenae</name>
    <dbReference type="NCBI Taxonomy" id="1452751"/>
    <lineage>
        <taxon>Bacteria</taxon>
        <taxon>Thermotogati</taxon>
        <taxon>Deinococcota</taxon>
        <taxon>Deinococci</taxon>
        <taxon>Deinococcales</taxon>
        <taxon>Deinococcaceae</taxon>
        <taxon>Deinococcus</taxon>
    </lineage>
</organism>
<evidence type="ECO:0000313" key="2">
    <source>
        <dbReference type="Proteomes" id="UP000600547"/>
    </source>
</evidence>
<proteinExistence type="predicted"/>
<gene>
    <name evidence="1" type="ORF">GCM10008956_36020</name>
</gene>
<accession>A0A8H9GVE8</accession>
<name>A0A8H9GVE8_9DEIO</name>
<evidence type="ECO:0000313" key="1">
    <source>
        <dbReference type="EMBL" id="GGM57141.1"/>
    </source>
</evidence>
<dbReference type="NCBIfam" id="NF033441">
    <property type="entry name" value="BREX_BrxC"/>
    <property type="match status" value="1"/>
</dbReference>
<dbReference type="InterPro" id="IPR047679">
    <property type="entry name" value="BREX_BrxC"/>
</dbReference>
<evidence type="ECO:0008006" key="3">
    <source>
        <dbReference type="Google" id="ProtNLM"/>
    </source>
</evidence>
<keyword evidence="2" id="KW-1185">Reference proteome</keyword>